<accession>A0A7W8JXA6</accession>
<keyword evidence="4" id="KW-1185">Reference proteome</keyword>
<evidence type="ECO:0000313" key="3">
    <source>
        <dbReference type="EMBL" id="MBB5364849.1"/>
    </source>
</evidence>
<dbReference type="RefSeq" id="WP_184135813.1">
    <property type="nucleotide sequence ID" value="NZ_JACHFL010000013.1"/>
</dbReference>
<proteinExistence type="predicted"/>
<evidence type="ECO:0000259" key="2">
    <source>
        <dbReference type="Pfam" id="PF07282"/>
    </source>
</evidence>
<name>A0A7W8JXA6_9DEIO</name>
<sequence length="357" mass="39570">MNQDTTHTHHVIRVDRSAYAQLRQAVASGQLQPTQEDLDVMTGGQVYRPAAQLLSVQQLVHDRELQLGHLAITGEFYRLPEQEYTSIIRASLGTYRQYPGVYPLLTGLLAPMTQADETTWLAGVRLAAAQGRQLASGADMVDDLWTPTAWLRDRTRLIELGGEWFVVLYVAQPPRRPVLAGRAVIGVDIGLAPLATAAWGQQHAVTWRLAEPAVPAGEPVEVRALAEILTYAAARAALEDLTRQVLRQANTLVLETIGYARFRGNFTANARRRAVADWHQSWGPQRAYARGIRVVRVPAAFTSQICSACQTHTLGIRQGATFTCPNGHRLDAHVNAALNLVRRYWGLQARARRRRVA</sequence>
<comment type="caution">
    <text evidence="3">The sequence shown here is derived from an EMBL/GenBank/DDBJ whole genome shotgun (WGS) entry which is preliminary data.</text>
</comment>
<reference evidence="3 4" key="1">
    <citation type="submission" date="2020-08" db="EMBL/GenBank/DDBJ databases">
        <title>Genomic Encyclopedia of Type Strains, Phase IV (KMG-IV): sequencing the most valuable type-strain genomes for metagenomic binning, comparative biology and taxonomic classification.</title>
        <authorList>
            <person name="Goeker M."/>
        </authorList>
    </citation>
    <scope>NUCLEOTIDE SEQUENCE [LARGE SCALE GENOMIC DNA]</scope>
    <source>
        <strain evidence="3 4">DSM 27939</strain>
    </source>
</reference>
<feature type="domain" description="Cas12f1-like TNB" evidence="2">
    <location>
        <begin position="287"/>
        <end position="340"/>
    </location>
</feature>
<organism evidence="3 4">
    <name type="scientific">Deinococcus humi</name>
    <dbReference type="NCBI Taxonomy" id="662880"/>
    <lineage>
        <taxon>Bacteria</taxon>
        <taxon>Thermotogati</taxon>
        <taxon>Deinococcota</taxon>
        <taxon>Deinococci</taxon>
        <taxon>Deinococcales</taxon>
        <taxon>Deinococcaceae</taxon>
        <taxon>Deinococcus</taxon>
    </lineage>
</organism>
<dbReference type="InterPro" id="IPR010095">
    <property type="entry name" value="Cas12f1-like_TNB"/>
</dbReference>
<evidence type="ECO:0000313" key="4">
    <source>
        <dbReference type="Proteomes" id="UP000552709"/>
    </source>
</evidence>
<dbReference type="AlphaFoldDB" id="A0A7W8JXA6"/>
<dbReference type="EMBL" id="JACHFL010000013">
    <property type="protein sequence ID" value="MBB5364849.1"/>
    <property type="molecule type" value="Genomic_DNA"/>
</dbReference>
<gene>
    <name evidence="3" type="ORF">HNQ08_003962</name>
</gene>
<evidence type="ECO:0000256" key="1">
    <source>
        <dbReference type="ARBA" id="ARBA00023125"/>
    </source>
</evidence>
<dbReference type="Pfam" id="PF07282">
    <property type="entry name" value="Cas12f1-like_TNB"/>
    <property type="match status" value="1"/>
</dbReference>
<dbReference type="Proteomes" id="UP000552709">
    <property type="component" value="Unassembled WGS sequence"/>
</dbReference>
<keyword evidence="1" id="KW-0238">DNA-binding</keyword>
<protein>
    <recommendedName>
        <fullName evidence="2">Cas12f1-like TNB domain-containing protein</fullName>
    </recommendedName>
</protein>
<dbReference type="GO" id="GO:0003677">
    <property type="term" value="F:DNA binding"/>
    <property type="evidence" value="ECO:0007669"/>
    <property type="project" value="UniProtKB-KW"/>
</dbReference>